<dbReference type="KEGG" id="adu:107494725"/>
<dbReference type="Pfam" id="PF07727">
    <property type="entry name" value="RVT_2"/>
    <property type="match status" value="1"/>
</dbReference>
<protein>
    <submittedName>
        <fullName evidence="3">Uncharacterized mitochondrial protein AtMg00820-like</fullName>
    </submittedName>
</protein>
<reference evidence="2" key="1">
    <citation type="journal article" date="2016" name="Nat. Genet.">
        <title>The genome sequences of Arachis duranensis and Arachis ipaensis, the diploid ancestors of cultivated peanut.</title>
        <authorList>
            <person name="Bertioli D.J."/>
            <person name="Cannon S.B."/>
            <person name="Froenicke L."/>
            <person name="Huang G."/>
            <person name="Farmer A.D."/>
            <person name="Cannon E.K."/>
            <person name="Liu X."/>
            <person name="Gao D."/>
            <person name="Clevenger J."/>
            <person name="Dash S."/>
            <person name="Ren L."/>
            <person name="Moretzsohn M.C."/>
            <person name="Shirasawa K."/>
            <person name="Huang W."/>
            <person name="Vidigal B."/>
            <person name="Abernathy B."/>
            <person name="Chu Y."/>
            <person name="Niederhuth C.E."/>
            <person name="Umale P."/>
            <person name="Araujo A.C."/>
            <person name="Kozik A."/>
            <person name="Kim K.D."/>
            <person name="Burow M.D."/>
            <person name="Varshney R.K."/>
            <person name="Wang X."/>
            <person name="Zhang X."/>
            <person name="Barkley N."/>
            <person name="Guimaraes P.M."/>
            <person name="Isobe S."/>
            <person name="Guo B."/>
            <person name="Liao B."/>
            <person name="Stalker H.T."/>
            <person name="Schmitz R.J."/>
            <person name="Scheffler B.E."/>
            <person name="Leal-Bertioli S.C."/>
            <person name="Xun X."/>
            <person name="Jackson S.A."/>
            <person name="Michelmore R."/>
            <person name="Ozias-Akins P."/>
        </authorList>
    </citation>
    <scope>NUCLEOTIDE SEQUENCE [LARGE SCALE GENOMIC DNA]</scope>
    <source>
        <strain evidence="2">cv. V14167</strain>
    </source>
</reference>
<feature type="domain" description="Reverse transcriptase Ty1/copia-type" evidence="1">
    <location>
        <begin position="66"/>
        <end position="142"/>
    </location>
</feature>
<name>A0A6P4DNF0_ARADU</name>
<dbReference type="AlphaFoldDB" id="A0A6P4DNF0"/>
<proteinExistence type="predicted"/>
<evidence type="ECO:0000313" key="3">
    <source>
        <dbReference type="RefSeq" id="XP_015971247.1"/>
    </source>
</evidence>
<organism evidence="2 3">
    <name type="scientific">Arachis duranensis</name>
    <name type="common">Wild peanut</name>
    <dbReference type="NCBI Taxonomy" id="130453"/>
    <lineage>
        <taxon>Eukaryota</taxon>
        <taxon>Viridiplantae</taxon>
        <taxon>Streptophyta</taxon>
        <taxon>Embryophyta</taxon>
        <taxon>Tracheophyta</taxon>
        <taxon>Spermatophyta</taxon>
        <taxon>Magnoliopsida</taxon>
        <taxon>eudicotyledons</taxon>
        <taxon>Gunneridae</taxon>
        <taxon>Pentapetalae</taxon>
        <taxon>rosids</taxon>
        <taxon>fabids</taxon>
        <taxon>Fabales</taxon>
        <taxon>Fabaceae</taxon>
        <taxon>Papilionoideae</taxon>
        <taxon>50 kb inversion clade</taxon>
        <taxon>dalbergioids sensu lato</taxon>
        <taxon>Dalbergieae</taxon>
        <taxon>Pterocarpus clade</taxon>
        <taxon>Arachis</taxon>
    </lineage>
</organism>
<dbReference type="Proteomes" id="UP000515211">
    <property type="component" value="Chromosome 6"/>
</dbReference>
<dbReference type="GeneID" id="107494725"/>
<keyword evidence="2" id="KW-1185">Reference proteome</keyword>
<dbReference type="InterPro" id="IPR013103">
    <property type="entry name" value="RVT_2"/>
</dbReference>
<gene>
    <name evidence="3" type="primary">LOC107494725</name>
</gene>
<dbReference type="RefSeq" id="XP_015971247.1">
    <property type="nucleotide sequence ID" value="XM_016115761.1"/>
</dbReference>
<evidence type="ECO:0000259" key="1">
    <source>
        <dbReference type="Pfam" id="PF07727"/>
    </source>
</evidence>
<reference evidence="3" key="2">
    <citation type="submission" date="2025-08" db="UniProtKB">
        <authorList>
            <consortium name="RefSeq"/>
        </authorList>
    </citation>
    <scope>IDENTIFICATION</scope>
    <source>
        <tissue evidence="3">Whole plant</tissue>
    </source>
</reference>
<accession>A0A6P4DNF0</accession>
<evidence type="ECO:0000313" key="2">
    <source>
        <dbReference type="Proteomes" id="UP000515211"/>
    </source>
</evidence>
<sequence length="144" mass="16272">MSVSTVPPSKYPLTHFLCYNALSASHRTFSLAISTDKESRFYEDAVAHATWRNAIKDELDALQQLQTWEIQALPPGKKPIGCKWVFKLKHNLDGSIERRKTQLVAKGFTQVPSIDYLNTFSPVLKLNTLHVVLALTASKGWFLK</sequence>